<feature type="transmembrane region" description="Helical" evidence="6">
    <location>
        <begin position="74"/>
        <end position="96"/>
    </location>
</feature>
<dbReference type="Pfam" id="PF03209">
    <property type="entry name" value="PUCC"/>
    <property type="match status" value="1"/>
</dbReference>
<evidence type="ECO:0000256" key="3">
    <source>
        <dbReference type="ARBA" id="ARBA00022692"/>
    </source>
</evidence>
<dbReference type="InterPro" id="IPR026036">
    <property type="entry name" value="PucC"/>
</dbReference>
<sequence>MMLGWGGIARLCLANAAIGALAALPVNLFNRLMTVELALPALLPGLLVALHYGVQLTRPVWGHRSDAKGGRTPFILGGMVVVGLGVIAVAWGIAVAESSTSVALAIWVAAYIAIGLGIGAAGTSFLALLATASPDARKGAAATLAWLMLIAGAIAASVGAGIALDPYSTSRLLVVVPSVVLVALLITGLAVWRVERRCGPAPLPEEAALRPALAATWADPAARAFTGFVFLSILAFYLSELVLEPFAGHVHGLTPDASTRLSGGKDGAALMGMIAAGALSTFGIGSLRGWAVAGCVISAMGLIALGAGLPLMPATVTLGLGNGLFVVGAIGSMMRLAAARAGATGTRMGVFGAAQAVAAGLAGLIATGTLDLARLAMPDASAYALVFGIEAILFLWAAIVALRLLSPATAPAPAPLVHPGE</sequence>
<feature type="transmembrane region" description="Helical" evidence="6">
    <location>
        <begin position="170"/>
        <end position="192"/>
    </location>
</feature>
<reference evidence="7 8" key="1">
    <citation type="journal article" date="2015" name="Int. J. Syst. Evol. Microbiol.">
        <title>Aestuariivita atlantica sp. nov., isolated from deep sea sediment of the Atlantic Ocean.</title>
        <authorList>
            <person name="Li G."/>
            <person name="Lai Q."/>
            <person name="Du Y."/>
            <person name="Liu X."/>
            <person name="Sun F."/>
            <person name="Shao Z."/>
        </authorList>
    </citation>
    <scope>NUCLEOTIDE SEQUENCE [LARGE SCALE GENOMIC DNA]</scope>
    <source>
        <strain evidence="7 8">22II-S11-z3</strain>
    </source>
</reference>
<feature type="transmembrane region" description="Helical" evidence="6">
    <location>
        <begin position="102"/>
        <end position="129"/>
    </location>
</feature>
<dbReference type="SUPFAM" id="SSF103473">
    <property type="entry name" value="MFS general substrate transporter"/>
    <property type="match status" value="1"/>
</dbReference>
<evidence type="ECO:0000256" key="4">
    <source>
        <dbReference type="ARBA" id="ARBA00022989"/>
    </source>
</evidence>
<feature type="transmembrane region" description="Helical" evidence="6">
    <location>
        <begin position="382"/>
        <end position="405"/>
    </location>
</feature>
<keyword evidence="4 6" id="KW-1133">Transmembrane helix</keyword>
<feature type="transmembrane region" description="Helical" evidence="6">
    <location>
        <begin position="141"/>
        <end position="164"/>
    </location>
</feature>
<dbReference type="Proteomes" id="UP000036938">
    <property type="component" value="Unassembled WGS sequence"/>
</dbReference>
<keyword evidence="8" id="KW-1185">Reference proteome</keyword>
<dbReference type="InterPro" id="IPR004896">
    <property type="entry name" value="PucC-rel"/>
</dbReference>
<dbReference type="PANTHER" id="PTHR23538">
    <property type="entry name" value="44.5 KD BACTERIOCHLOROPHYLL SYNTHASE SUBUNIT"/>
    <property type="match status" value="1"/>
</dbReference>
<gene>
    <name evidence="7" type="ORF">ATO11_11230</name>
</gene>
<accession>A0A0L1JQ93</accession>
<evidence type="ECO:0000256" key="6">
    <source>
        <dbReference type="SAM" id="Phobius"/>
    </source>
</evidence>
<feature type="transmembrane region" description="Helical" evidence="6">
    <location>
        <begin position="350"/>
        <end position="370"/>
    </location>
</feature>
<proteinExistence type="inferred from homology"/>
<keyword evidence="5 6" id="KW-0472">Membrane</keyword>
<name>A0A0L1JQ93_9RHOB</name>
<dbReference type="PANTHER" id="PTHR23538:SF1">
    <property type="entry name" value="44.5 KD BACTERIOCHLOROPHYLL SYNTHASE SUBUNIT"/>
    <property type="match status" value="1"/>
</dbReference>
<dbReference type="AlphaFoldDB" id="A0A0L1JQ93"/>
<feature type="transmembrane region" description="Helical" evidence="6">
    <location>
        <begin position="318"/>
        <end position="338"/>
    </location>
</feature>
<evidence type="ECO:0000256" key="1">
    <source>
        <dbReference type="ARBA" id="ARBA00004141"/>
    </source>
</evidence>
<feature type="transmembrane region" description="Helical" evidence="6">
    <location>
        <begin position="228"/>
        <end position="247"/>
    </location>
</feature>
<dbReference type="InterPro" id="IPR036259">
    <property type="entry name" value="MFS_trans_sf"/>
</dbReference>
<feature type="transmembrane region" description="Helical" evidence="6">
    <location>
        <begin position="291"/>
        <end position="312"/>
    </location>
</feature>
<dbReference type="EMBL" id="AQQZ01000004">
    <property type="protein sequence ID" value="KNG93920.1"/>
    <property type="molecule type" value="Genomic_DNA"/>
</dbReference>
<comment type="caution">
    <text evidence="7">The sequence shown here is derived from an EMBL/GenBank/DDBJ whole genome shotgun (WGS) entry which is preliminary data.</text>
</comment>
<evidence type="ECO:0000313" key="8">
    <source>
        <dbReference type="Proteomes" id="UP000036938"/>
    </source>
</evidence>
<comment type="subcellular location">
    <subcellularLocation>
        <location evidence="1">Membrane</location>
        <topology evidence="1">Multi-pass membrane protein</topology>
    </subcellularLocation>
</comment>
<evidence type="ECO:0008006" key="9">
    <source>
        <dbReference type="Google" id="ProtNLM"/>
    </source>
</evidence>
<evidence type="ECO:0000256" key="2">
    <source>
        <dbReference type="ARBA" id="ARBA00008412"/>
    </source>
</evidence>
<organism evidence="7 8">
    <name type="scientific">Pseudaestuariivita atlantica</name>
    <dbReference type="NCBI Taxonomy" id="1317121"/>
    <lineage>
        <taxon>Bacteria</taxon>
        <taxon>Pseudomonadati</taxon>
        <taxon>Pseudomonadota</taxon>
        <taxon>Alphaproteobacteria</taxon>
        <taxon>Rhodobacterales</taxon>
        <taxon>Paracoccaceae</taxon>
        <taxon>Pseudaestuariivita</taxon>
    </lineage>
</organism>
<dbReference type="GO" id="GO:0016020">
    <property type="term" value="C:membrane"/>
    <property type="evidence" value="ECO:0007669"/>
    <property type="project" value="UniProtKB-SubCell"/>
</dbReference>
<dbReference type="Gene3D" id="1.20.1250.20">
    <property type="entry name" value="MFS general substrate transporter like domains"/>
    <property type="match status" value="1"/>
</dbReference>
<protein>
    <recommendedName>
        <fullName evidence="9">Bacteriochlorophyll synthase</fullName>
    </recommendedName>
</protein>
<feature type="transmembrane region" description="Helical" evidence="6">
    <location>
        <begin position="32"/>
        <end position="54"/>
    </location>
</feature>
<dbReference type="PIRSF" id="PIRSF016565">
    <property type="entry name" value="PucC"/>
    <property type="match status" value="1"/>
</dbReference>
<evidence type="ECO:0000256" key="5">
    <source>
        <dbReference type="ARBA" id="ARBA00023136"/>
    </source>
</evidence>
<evidence type="ECO:0000313" key="7">
    <source>
        <dbReference type="EMBL" id="KNG93920.1"/>
    </source>
</evidence>
<feature type="transmembrane region" description="Helical" evidence="6">
    <location>
        <begin position="267"/>
        <end position="284"/>
    </location>
</feature>
<keyword evidence="3 6" id="KW-0812">Transmembrane</keyword>
<dbReference type="STRING" id="1317121.ATO11_11230"/>
<comment type="similarity">
    <text evidence="2">Belongs to the PucC family.</text>
</comment>